<sequence length="237" mass="26562">MTKYSVILPTYNEKDNIGIIVWLLVRAFEQAKKDYEIIIVDDNSPDGTQDVVHRLQKVYGEDRILLRDRPGKLGLGTAYIHGLKHASGEFVVIMDADLSHHPKFIPDMIEMQAKGNYDVVTGTRYVSRGGVHGWDLRRKLTSRVANYLAATLLRPGVSDLTGSFRLYRKTALQTLVSHAVSKGYVFQMEMIVLAKQNGFSIAEVPVTFVDRVYGSSKLGGSEIVGYLKGLFYLFLTT</sequence>
<comment type="subunit">
    <text evidence="4">Component of the dolichol-phosphate mannose (DPM) synthase complex.</text>
</comment>
<dbReference type="Gene3D" id="3.90.550.10">
    <property type="entry name" value="Spore Coat Polysaccharide Biosynthesis Protein SpsA, Chain A"/>
    <property type="match status" value="1"/>
</dbReference>
<proteinExistence type="inferred from homology"/>
<dbReference type="GO" id="GO:0006506">
    <property type="term" value="P:GPI anchor biosynthetic process"/>
    <property type="evidence" value="ECO:0007669"/>
    <property type="project" value="TreeGrafter"/>
</dbReference>
<comment type="subcellular location">
    <subcellularLocation>
        <location evidence="4">Endoplasmic reticulum</location>
    </subcellularLocation>
</comment>
<dbReference type="PANTHER" id="PTHR43398:SF1">
    <property type="entry name" value="DOLICHOL-PHOSPHATE MANNOSYLTRANSFERASE SUBUNIT 1"/>
    <property type="match status" value="1"/>
</dbReference>
<dbReference type="InterPro" id="IPR001173">
    <property type="entry name" value="Glyco_trans_2-like"/>
</dbReference>
<feature type="domain" description="Glycosyltransferase 2-like" evidence="5">
    <location>
        <begin position="5"/>
        <end position="174"/>
    </location>
</feature>
<dbReference type="EC" id="2.4.1.83" evidence="4"/>
<dbReference type="InterPro" id="IPR039528">
    <property type="entry name" value="DPM1-like"/>
</dbReference>
<keyword evidence="4" id="KW-0256">Endoplasmic reticulum</keyword>
<dbReference type="FunFam" id="3.90.550.10:FF:000082">
    <property type="entry name" value="Dolichol-phosphate mannosyltransferase subunit 1"/>
    <property type="match status" value="1"/>
</dbReference>
<dbReference type="CDD" id="cd06442">
    <property type="entry name" value="DPM1_like"/>
    <property type="match status" value="1"/>
</dbReference>
<comment type="catalytic activity">
    <reaction evidence="4">
        <text>a di-trans,poly-cis-dolichyl phosphate + GDP-alpha-D-mannose = a di-trans,poly-cis-dolichyl beta-D-mannosyl phosphate + GDP</text>
        <dbReference type="Rhea" id="RHEA:21184"/>
        <dbReference type="Rhea" id="RHEA-COMP:19498"/>
        <dbReference type="Rhea" id="RHEA-COMP:19501"/>
        <dbReference type="ChEBI" id="CHEBI:57527"/>
        <dbReference type="ChEBI" id="CHEBI:57683"/>
        <dbReference type="ChEBI" id="CHEBI:58189"/>
        <dbReference type="ChEBI" id="CHEBI:58211"/>
    </reaction>
</comment>
<evidence type="ECO:0000256" key="4">
    <source>
        <dbReference type="RuleBase" id="RU365083"/>
    </source>
</evidence>
<name>A0A7S0QY37_9CHLO</name>
<reference evidence="6" key="1">
    <citation type="submission" date="2021-01" db="EMBL/GenBank/DDBJ databases">
        <authorList>
            <person name="Corre E."/>
            <person name="Pelletier E."/>
            <person name="Niang G."/>
            <person name="Scheremetjew M."/>
            <person name="Finn R."/>
            <person name="Kale V."/>
            <person name="Holt S."/>
            <person name="Cochrane G."/>
            <person name="Meng A."/>
            <person name="Brown T."/>
            <person name="Cohen L."/>
        </authorList>
    </citation>
    <scope>NUCLEOTIDE SEQUENCE</scope>
    <source>
        <strain evidence="6">CCMP722</strain>
    </source>
</reference>
<organism evidence="6">
    <name type="scientific">Pyramimonas obovata</name>
    <dbReference type="NCBI Taxonomy" id="1411642"/>
    <lineage>
        <taxon>Eukaryota</taxon>
        <taxon>Viridiplantae</taxon>
        <taxon>Chlorophyta</taxon>
        <taxon>Pyramimonadophyceae</taxon>
        <taxon>Pyramimonadales</taxon>
        <taxon>Pyramimonadaceae</taxon>
        <taxon>Pyramimonas</taxon>
        <taxon>Pyramimonas incertae sedis</taxon>
    </lineage>
</organism>
<dbReference type="GO" id="GO:0006488">
    <property type="term" value="P:dolichol-linked oligosaccharide biosynthetic process"/>
    <property type="evidence" value="ECO:0007669"/>
    <property type="project" value="TreeGrafter"/>
</dbReference>
<dbReference type="GO" id="GO:0035269">
    <property type="term" value="P:protein O-linked glycosylation via mannose"/>
    <property type="evidence" value="ECO:0007669"/>
    <property type="project" value="TreeGrafter"/>
</dbReference>
<dbReference type="GO" id="GO:0005789">
    <property type="term" value="C:endoplasmic reticulum membrane"/>
    <property type="evidence" value="ECO:0007669"/>
    <property type="project" value="TreeGrafter"/>
</dbReference>
<evidence type="ECO:0000259" key="5">
    <source>
        <dbReference type="Pfam" id="PF00535"/>
    </source>
</evidence>
<dbReference type="GO" id="GO:0004582">
    <property type="term" value="F:dolichyl-phosphate beta-D-mannosyltransferase activity"/>
    <property type="evidence" value="ECO:0007669"/>
    <property type="project" value="UniProtKB-UniRule"/>
</dbReference>
<keyword evidence="2 4" id="KW-0328">Glycosyltransferase</keyword>
<evidence type="ECO:0000256" key="2">
    <source>
        <dbReference type="ARBA" id="ARBA00022676"/>
    </source>
</evidence>
<comment type="pathway">
    <text evidence="4">Protein modification; protein glycosylation.</text>
</comment>
<accession>A0A7S0QY37</accession>
<evidence type="ECO:0000256" key="1">
    <source>
        <dbReference type="ARBA" id="ARBA00006739"/>
    </source>
</evidence>
<dbReference type="PANTHER" id="PTHR43398">
    <property type="entry name" value="DOLICHOL-PHOSPHATE MANNOSYLTRANSFERASE SUBUNIT 1"/>
    <property type="match status" value="1"/>
</dbReference>
<evidence type="ECO:0000256" key="3">
    <source>
        <dbReference type="ARBA" id="ARBA00022679"/>
    </source>
</evidence>
<gene>
    <name evidence="6" type="ORF">POBO1169_LOCUS6128</name>
</gene>
<protein>
    <recommendedName>
        <fullName evidence="4">Dolichol-phosphate mannosyltransferase subunit 1</fullName>
        <ecNumber evidence="4">2.4.1.83</ecNumber>
    </recommendedName>
</protein>
<dbReference type="EMBL" id="HBFA01011760">
    <property type="protein sequence ID" value="CAD8659940.1"/>
    <property type="molecule type" value="Transcribed_RNA"/>
</dbReference>
<comment type="similarity">
    <text evidence="1 4">Belongs to the glycosyltransferase 2 family.</text>
</comment>
<dbReference type="AlphaFoldDB" id="A0A7S0QY37"/>
<dbReference type="SUPFAM" id="SSF53448">
    <property type="entry name" value="Nucleotide-diphospho-sugar transferases"/>
    <property type="match status" value="1"/>
</dbReference>
<evidence type="ECO:0000313" key="6">
    <source>
        <dbReference type="EMBL" id="CAD8659940.1"/>
    </source>
</evidence>
<keyword evidence="3 4" id="KW-0808">Transferase</keyword>
<comment type="function">
    <text evidence="4">Transfers mannose from GDP-mannose to dolichol monophosphate to form dolichol phosphate mannose (Dol-P-Man) which is the mannosyl donor in pathways leading to N-glycosylation, glycosyl phosphatidylinositol membrane anchoring, and O-mannosylation of proteins.</text>
</comment>
<dbReference type="Pfam" id="PF00535">
    <property type="entry name" value="Glycos_transf_2"/>
    <property type="match status" value="1"/>
</dbReference>
<dbReference type="InterPro" id="IPR029044">
    <property type="entry name" value="Nucleotide-diphossugar_trans"/>
</dbReference>
<dbReference type="UniPathway" id="UPA00378"/>